<accession>A0ACA9KXP0</accession>
<dbReference type="Proteomes" id="UP000789366">
    <property type="component" value="Unassembled WGS sequence"/>
</dbReference>
<protein>
    <submittedName>
        <fullName evidence="1">310_t:CDS:1</fullName>
    </submittedName>
</protein>
<organism evidence="1 2">
    <name type="scientific">Cetraspora pellucida</name>
    <dbReference type="NCBI Taxonomy" id="1433469"/>
    <lineage>
        <taxon>Eukaryota</taxon>
        <taxon>Fungi</taxon>
        <taxon>Fungi incertae sedis</taxon>
        <taxon>Mucoromycota</taxon>
        <taxon>Glomeromycotina</taxon>
        <taxon>Glomeromycetes</taxon>
        <taxon>Diversisporales</taxon>
        <taxon>Gigasporaceae</taxon>
        <taxon>Cetraspora</taxon>
    </lineage>
</organism>
<gene>
    <name evidence="1" type="ORF">SPELUC_LOCUS2905</name>
</gene>
<proteinExistence type="predicted"/>
<evidence type="ECO:0000313" key="2">
    <source>
        <dbReference type="Proteomes" id="UP000789366"/>
    </source>
</evidence>
<evidence type="ECO:0000313" key="1">
    <source>
        <dbReference type="EMBL" id="CAG8498657.1"/>
    </source>
</evidence>
<sequence length="98" mass="11053">MPSANDSSNAKPMITNNLTEKMYNITLIQDNIIKETSSQLVFEAVKPAIEGSDIYFYIKKGNDKFRSLYTIQKISINDKSSKLLHLMLNELASKHSVA</sequence>
<dbReference type="EMBL" id="CAJVPW010002081">
    <property type="protein sequence ID" value="CAG8498657.1"/>
    <property type="molecule type" value="Genomic_DNA"/>
</dbReference>
<comment type="caution">
    <text evidence="1">The sequence shown here is derived from an EMBL/GenBank/DDBJ whole genome shotgun (WGS) entry which is preliminary data.</text>
</comment>
<name>A0ACA9KXP0_9GLOM</name>
<reference evidence="1" key="1">
    <citation type="submission" date="2021-06" db="EMBL/GenBank/DDBJ databases">
        <authorList>
            <person name="Kallberg Y."/>
            <person name="Tangrot J."/>
            <person name="Rosling A."/>
        </authorList>
    </citation>
    <scope>NUCLEOTIDE SEQUENCE</scope>
    <source>
        <strain evidence="1">28 12/20/2015</strain>
    </source>
</reference>
<keyword evidence="2" id="KW-1185">Reference proteome</keyword>